<dbReference type="AlphaFoldDB" id="A0A9X2VIW8"/>
<evidence type="ECO:0000313" key="3">
    <source>
        <dbReference type="Proteomes" id="UP001141259"/>
    </source>
</evidence>
<name>A0A9X2VIW8_9PSEU</name>
<organism evidence="2 3">
    <name type="scientific">Umezawaea endophytica</name>
    <dbReference type="NCBI Taxonomy" id="1654476"/>
    <lineage>
        <taxon>Bacteria</taxon>
        <taxon>Bacillati</taxon>
        <taxon>Actinomycetota</taxon>
        <taxon>Actinomycetes</taxon>
        <taxon>Pseudonocardiales</taxon>
        <taxon>Pseudonocardiaceae</taxon>
        <taxon>Umezawaea</taxon>
    </lineage>
</organism>
<accession>A0A9X2VIW8</accession>
<evidence type="ECO:0000313" key="2">
    <source>
        <dbReference type="EMBL" id="MCS7477456.1"/>
    </source>
</evidence>
<dbReference type="RefSeq" id="WP_259622956.1">
    <property type="nucleotide sequence ID" value="NZ_JANYMP010000004.1"/>
</dbReference>
<gene>
    <name evidence="2" type="ORF">NZH93_11380</name>
</gene>
<feature type="compositionally biased region" description="Low complexity" evidence="1">
    <location>
        <begin position="118"/>
        <end position="140"/>
    </location>
</feature>
<evidence type="ECO:0000256" key="1">
    <source>
        <dbReference type="SAM" id="MobiDB-lite"/>
    </source>
</evidence>
<keyword evidence="3" id="KW-1185">Reference proteome</keyword>
<comment type="caution">
    <text evidence="2">The sequence shown here is derived from an EMBL/GenBank/DDBJ whole genome shotgun (WGS) entry which is preliminary data.</text>
</comment>
<dbReference type="Proteomes" id="UP001141259">
    <property type="component" value="Unassembled WGS sequence"/>
</dbReference>
<feature type="compositionally biased region" description="Low complexity" evidence="1">
    <location>
        <begin position="91"/>
        <end position="103"/>
    </location>
</feature>
<proteinExistence type="predicted"/>
<reference evidence="2" key="1">
    <citation type="submission" date="2022-08" db="EMBL/GenBank/DDBJ databases">
        <authorList>
            <person name="Tistechok S."/>
            <person name="Samborskyy M."/>
            <person name="Roman I."/>
        </authorList>
    </citation>
    <scope>NUCLEOTIDE SEQUENCE</scope>
    <source>
        <strain evidence="2">DSM 103496</strain>
    </source>
</reference>
<dbReference type="EMBL" id="JANYMP010000004">
    <property type="protein sequence ID" value="MCS7477456.1"/>
    <property type="molecule type" value="Genomic_DNA"/>
</dbReference>
<sequence length="140" mass="13414">MTRTPLSSGSGAATAAPLATAAIGALVLVPPSRPAAPAVAGSVGALLARTGLDVEVGPSARVERGAPKPVPDLAAHRVGSVLSGGGPAPERAGTTTARPGAAPLSGWAVGRSRPADQPTGGPRNGAPPATPPARRSTTST</sequence>
<feature type="region of interest" description="Disordered" evidence="1">
    <location>
        <begin position="78"/>
        <end position="140"/>
    </location>
</feature>
<protein>
    <submittedName>
        <fullName evidence="2">Uncharacterized protein</fullName>
    </submittedName>
</protein>